<evidence type="ECO:0000256" key="2">
    <source>
        <dbReference type="ARBA" id="ARBA00001997"/>
    </source>
</evidence>
<evidence type="ECO:0000256" key="7">
    <source>
        <dbReference type="RuleBase" id="RU364069"/>
    </source>
</evidence>
<comment type="catalytic activity">
    <reaction evidence="1 7">
        <text>dTDP-4-dehydro-6-deoxy-alpha-D-glucose = dTDP-4-dehydro-beta-L-rhamnose</text>
        <dbReference type="Rhea" id="RHEA:16969"/>
        <dbReference type="ChEBI" id="CHEBI:57649"/>
        <dbReference type="ChEBI" id="CHEBI:62830"/>
        <dbReference type="EC" id="5.1.3.13"/>
    </reaction>
</comment>
<keyword evidence="7" id="KW-0413">Isomerase</keyword>
<dbReference type="InterPro" id="IPR014710">
    <property type="entry name" value="RmlC-like_jellyroll"/>
</dbReference>
<dbReference type="EC" id="5.1.3.13" evidence="3 7"/>
<proteinExistence type="inferred from homology"/>
<dbReference type="GO" id="GO:0019305">
    <property type="term" value="P:dTDP-rhamnose biosynthetic process"/>
    <property type="evidence" value="ECO:0007669"/>
    <property type="project" value="UniProtKB-UniRule"/>
</dbReference>
<dbReference type="PANTHER" id="PTHR21047:SF2">
    <property type="entry name" value="THYMIDINE DIPHOSPHO-4-KETO-RHAMNOSE 3,5-EPIMERASE"/>
    <property type="match status" value="1"/>
</dbReference>
<feature type="site" description="Participates in a stacking interaction with the thymidine ring of dTDP-4-oxo-6-deoxyglucose" evidence="6">
    <location>
        <position position="120"/>
    </location>
</feature>
<protein>
    <recommendedName>
        <fullName evidence="4 7">dTDP-4-dehydrorhamnose 3,5-epimerase</fullName>
        <ecNumber evidence="3 7">5.1.3.13</ecNumber>
    </recommendedName>
    <alternativeName>
        <fullName evidence="7">Thymidine diphospho-4-keto-rhamnose 3,5-epimerase</fullName>
    </alternativeName>
</protein>
<dbReference type="Gene3D" id="2.60.120.10">
    <property type="entry name" value="Jelly Rolls"/>
    <property type="match status" value="1"/>
</dbReference>
<evidence type="ECO:0000313" key="9">
    <source>
        <dbReference type="Proteomes" id="UP000652231"/>
    </source>
</evidence>
<evidence type="ECO:0000256" key="3">
    <source>
        <dbReference type="ARBA" id="ARBA00012098"/>
    </source>
</evidence>
<dbReference type="SUPFAM" id="SSF51182">
    <property type="entry name" value="RmlC-like cupins"/>
    <property type="match status" value="1"/>
</dbReference>
<evidence type="ECO:0000256" key="5">
    <source>
        <dbReference type="PIRSR" id="PIRSR600888-1"/>
    </source>
</evidence>
<comment type="pathway">
    <text evidence="7">Carbohydrate biosynthesis; dTDP-L-rhamnose biosynthesis.</text>
</comment>
<reference evidence="8" key="1">
    <citation type="journal article" date="2014" name="Int. J. Syst. Evol. Microbiol.">
        <title>Complete genome sequence of Corynebacterium casei LMG S-19264T (=DSM 44701T), isolated from a smear-ripened cheese.</title>
        <authorList>
            <consortium name="US DOE Joint Genome Institute (JGI-PGF)"/>
            <person name="Walter F."/>
            <person name="Albersmeier A."/>
            <person name="Kalinowski J."/>
            <person name="Ruckert C."/>
        </authorList>
    </citation>
    <scope>NUCLEOTIDE SEQUENCE</scope>
    <source>
        <strain evidence="8">CGMCC 1.12924</strain>
    </source>
</reference>
<organism evidence="8 9">
    <name type="scientific">Planktosalinus lacus</name>
    <dbReference type="NCBI Taxonomy" id="1526573"/>
    <lineage>
        <taxon>Bacteria</taxon>
        <taxon>Pseudomonadati</taxon>
        <taxon>Bacteroidota</taxon>
        <taxon>Flavobacteriia</taxon>
        <taxon>Flavobacteriales</taxon>
        <taxon>Flavobacteriaceae</taxon>
        <taxon>Planktosalinus</taxon>
    </lineage>
</organism>
<reference evidence="8" key="2">
    <citation type="submission" date="2020-09" db="EMBL/GenBank/DDBJ databases">
        <authorList>
            <person name="Sun Q."/>
            <person name="Zhou Y."/>
        </authorList>
    </citation>
    <scope>NUCLEOTIDE SEQUENCE</scope>
    <source>
        <strain evidence="8">CGMCC 1.12924</strain>
    </source>
</reference>
<evidence type="ECO:0000313" key="8">
    <source>
        <dbReference type="EMBL" id="GGD92527.1"/>
    </source>
</evidence>
<sequence>MGDSRGYFYETFNEAHFKKHTGLDIHFVQDNQSLSKYGVLRGLHMQGGAFAQAKLVRCFKGQVLDVVVDMRKDQPTFGKSYSILLSEENHTQLFIPRGFAHGFSVLSDEAVFVYKCDNFYHRESEIGVAYNDPQFKIDWKIPEAERILSEKDQNNPAFAEAVKQLYAL</sequence>
<dbReference type="PANTHER" id="PTHR21047">
    <property type="entry name" value="DTDP-6-DEOXY-D-GLUCOSE-3,5 EPIMERASE"/>
    <property type="match status" value="1"/>
</dbReference>
<dbReference type="Pfam" id="PF00908">
    <property type="entry name" value="dTDP_sugar_isom"/>
    <property type="match status" value="1"/>
</dbReference>
<dbReference type="CDD" id="cd00438">
    <property type="entry name" value="cupin_RmlC"/>
    <property type="match status" value="1"/>
</dbReference>
<feature type="active site" description="Proton acceptor" evidence="5">
    <location>
        <position position="44"/>
    </location>
</feature>
<feature type="active site" description="Proton donor" evidence="5">
    <location>
        <position position="114"/>
    </location>
</feature>
<dbReference type="GO" id="GO:0005829">
    <property type="term" value="C:cytosol"/>
    <property type="evidence" value="ECO:0007669"/>
    <property type="project" value="TreeGrafter"/>
</dbReference>
<name>A0A8J2V9F0_9FLAO</name>
<comment type="caution">
    <text evidence="8">The sequence shown here is derived from an EMBL/GenBank/DDBJ whole genome shotgun (WGS) entry which is preliminary data.</text>
</comment>
<dbReference type="GO" id="GO:0008830">
    <property type="term" value="F:dTDP-4-dehydrorhamnose 3,5-epimerase activity"/>
    <property type="evidence" value="ECO:0007669"/>
    <property type="project" value="UniProtKB-UniRule"/>
</dbReference>
<evidence type="ECO:0000256" key="6">
    <source>
        <dbReference type="PIRSR" id="PIRSR600888-3"/>
    </source>
</evidence>
<dbReference type="Proteomes" id="UP000652231">
    <property type="component" value="Unassembled WGS sequence"/>
</dbReference>
<dbReference type="UniPathway" id="UPA00124"/>
<accession>A0A8J2V9F0</accession>
<evidence type="ECO:0000256" key="4">
    <source>
        <dbReference type="ARBA" id="ARBA00019595"/>
    </source>
</evidence>
<comment type="subunit">
    <text evidence="7">Homodimer.</text>
</comment>
<dbReference type="NCBIfam" id="TIGR01221">
    <property type="entry name" value="rmlC"/>
    <property type="match status" value="1"/>
</dbReference>
<comment type="similarity">
    <text evidence="7">Belongs to the dTDP-4-dehydrorhamnose 3,5-epimerase family.</text>
</comment>
<dbReference type="EMBL" id="BMGK01000005">
    <property type="protein sequence ID" value="GGD92527.1"/>
    <property type="molecule type" value="Genomic_DNA"/>
</dbReference>
<dbReference type="AlphaFoldDB" id="A0A8J2V9F0"/>
<dbReference type="GO" id="GO:0000271">
    <property type="term" value="P:polysaccharide biosynthetic process"/>
    <property type="evidence" value="ECO:0007669"/>
    <property type="project" value="TreeGrafter"/>
</dbReference>
<comment type="function">
    <text evidence="2 7">Catalyzes the epimerization of the C3' and C5'positions of dTDP-6-deoxy-D-xylo-4-hexulose, forming dTDP-6-deoxy-L-lyxo-4-hexulose.</text>
</comment>
<evidence type="ECO:0000256" key="1">
    <source>
        <dbReference type="ARBA" id="ARBA00001298"/>
    </source>
</evidence>
<gene>
    <name evidence="8" type="primary">rmlC</name>
    <name evidence="8" type="ORF">GCM10011312_15440</name>
</gene>
<keyword evidence="9" id="KW-1185">Reference proteome</keyword>
<dbReference type="InterPro" id="IPR011051">
    <property type="entry name" value="RmlC_Cupin_sf"/>
</dbReference>
<dbReference type="InterPro" id="IPR000888">
    <property type="entry name" value="RmlC-like"/>
</dbReference>